<dbReference type="Proteomes" id="UP000092666">
    <property type="component" value="Unassembled WGS sequence"/>
</dbReference>
<evidence type="ECO:0000313" key="5">
    <source>
        <dbReference type="Proteomes" id="UP000092666"/>
    </source>
</evidence>
<protein>
    <recommendedName>
        <fullName evidence="3">GH16 domain-containing protein</fullName>
    </recommendedName>
</protein>
<dbReference type="SUPFAM" id="SSF49899">
    <property type="entry name" value="Concanavalin A-like lectins/glucanases"/>
    <property type="match status" value="1"/>
</dbReference>
<dbReference type="Gene3D" id="2.60.120.200">
    <property type="match status" value="1"/>
</dbReference>
<dbReference type="GO" id="GO:0005975">
    <property type="term" value="P:carbohydrate metabolic process"/>
    <property type="evidence" value="ECO:0007669"/>
    <property type="project" value="InterPro"/>
</dbReference>
<feature type="compositionally biased region" description="Low complexity" evidence="1">
    <location>
        <begin position="152"/>
        <end position="164"/>
    </location>
</feature>
<dbReference type="PANTHER" id="PTHR38121:SF2">
    <property type="entry name" value="ACYLTRANSFERASE 3 DOMAIN-CONTAINING PROTEIN"/>
    <property type="match status" value="1"/>
</dbReference>
<feature type="compositionally biased region" description="Acidic residues" evidence="1">
    <location>
        <begin position="66"/>
        <end position="82"/>
    </location>
</feature>
<feature type="compositionally biased region" description="Polar residues" evidence="1">
    <location>
        <begin position="47"/>
        <end position="63"/>
    </location>
</feature>
<feature type="region of interest" description="Disordered" evidence="1">
    <location>
        <begin position="24"/>
        <end position="96"/>
    </location>
</feature>
<feature type="region of interest" description="Disordered" evidence="1">
    <location>
        <begin position="116"/>
        <end position="170"/>
    </location>
</feature>
<feature type="compositionally biased region" description="Polar residues" evidence="1">
    <location>
        <begin position="134"/>
        <end position="147"/>
    </location>
</feature>
<sequence>MLTSRILLLVLPLLAEAAQKRCKATAGNSPAVQALVATGGRGHRWGQSKTTSPAPEMTPTESATPVDDEEDEEEYAPDEEEGSYAPPETSPAVASGYDTIVSSPTYAAAASTAATGGAYSPSAESSPAAGATANTTPEANVPASSAAETGDAAVSPTSTSASPPGGTGVPDSSGSCECGYILSQYDNAYFPSAIVVDFSTVTDVSQLAAMGLIVVDGWRVGSVNDADGTYCTGSASNIRLAGGALEFIVPGGQTGGMVSGAELQTEQAVMGGVFTMSAQLDPGHGTCQAIFTYIGNEDVGRDEQDIEMLGQSLLTESETGVDPGIQLTNWSPTAAGENDFGIVPFTADPTAAYHNYTIAWIPGGTKYYFDGAMLTSPAQYSSVNPSKVMINNWSNGDATFTQGPPTSDVVLKVSKLAYYYQTESLGSYPAYPAGCTEAQACVV</sequence>
<feature type="domain" description="GH16" evidence="3">
    <location>
        <begin position="183"/>
        <end position="424"/>
    </location>
</feature>
<feature type="signal peptide" evidence="2">
    <location>
        <begin position="1"/>
        <end position="17"/>
    </location>
</feature>
<name>A0A1B9GK24_9TREE</name>
<dbReference type="AlphaFoldDB" id="A0A1B9GK24"/>
<dbReference type="OrthoDB" id="2579977at2759"/>
<proteinExistence type="predicted"/>
<evidence type="ECO:0000259" key="3">
    <source>
        <dbReference type="PROSITE" id="PS51762"/>
    </source>
</evidence>
<accession>A0A1B9GK24</accession>
<keyword evidence="5" id="KW-1185">Reference proteome</keyword>
<organism evidence="4 5">
    <name type="scientific">Kwoniella heveanensis BCC8398</name>
    <dbReference type="NCBI Taxonomy" id="1296120"/>
    <lineage>
        <taxon>Eukaryota</taxon>
        <taxon>Fungi</taxon>
        <taxon>Dikarya</taxon>
        <taxon>Basidiomycota</taxon>
        <taxon>Agaricomycotina</taxon>
        <taxon>Tremellomycetes</taxon>
        <taxon>Tremellales</taxon>
        <taxon>Cryptococcaceae</taxon>
        <taxon>Kwoniella</taxon>
    </lineage>
</organism>
<evidence type="ECO:0000313" key="4">
    <source>
        <dbReference type="EMBL" id="OCF31351.1"/>
    </source>
</evidence>
<reference evidence="4 5" key="1">
    <citation type="submission" date="2013-07" db="EMBL/GenBank/DDBJ databases">
        <title>The Genome Sequence of Cryptococcus heveanensis BCC8398.</title>
        <authorList>
            <consortium name="The Broad Institute Genome Sequencing Platform"/>
            <person name="Cuomo C."/>
            <person name="Litvintseva A."/>
            <person name="Chen Y."/>
            <person name="Heitman J."/>
            <person name="Sun S."/>
            <person name="Springer D."/>
            <person name="Dromer F."/>
            <person name="Young S.K."/>
            <person name="Zeng Q."/>
            <person name="Gargeya S."/>
            <person name="Fitzgerald M."/>
            <person name="Abouelleil A."/>
            <person name="Alvarado L."/>
            <person name="Berlin A.M."/>
            <person name="Chapman S.B."/>
            <person name="Dewar J."/>
            <person name="Goldberg J."/>
            <person name="Griggs A."/>
            <person name="Gujja S."/>
            <person name="Hansen M."/>
            <person name="Howarth C."/>
            <person name="Imamovic A."/>
            <person name="Larimer J."/>
            <person name="McCowan C."/>
            <person name="Murphy C."/>
            <person name="Pearson M."/>
            <person name="Priest M."/>
            <person name="Roberts A."/>
            <person name="Saif S."/>
            <person name="Shea T."/>
            <person name="Sykes S."/>
            <person name="Wortman J."/>
            <person name="Nusbaum C."/>
            <person name="Birren B."/>
        </authorList>
    </citation>
    <scope>NUCLEOTIDE SEQUENCE [LARGE SCALE GENOMIC DNA]</scope>
    <source>
        <strain evidence="4 5">BCC8398</strain>
    </source>
</reference>
<dbReference type="CDD" id="cd00413">
    <property type="entry name" value="Glyco_hydrolase_16"/>
    <property type="match status" value="1"/>
</dbReference>
<dbReference type="EMBL" id="KV700135">
    <property type="protein sequence ID" value="OCF31351.1"/>
    <property type="molecule type" value="Genomic_DNA"/>
</dbReference>
<evidence type="ECO:0000256" key="1">
    <source>
        <dbReference type="SAM" id="MobiDB-lite"/>
    </source>
</evidence>
<keyword evidence="2" id="KW-0732">Signal</keyword>
<feature type="compositionally biased region" description="Low complexity" evidence="1">
    <location>
        <begin position="116"/>
        <end position="133"/>
    </location>
</feature>
<dbReference type="PANTHER" id="PTHR38121">
    <property type="entry name" value="GH16 DOMAIN-CONTAINING PROTEIN"/>
    <property type="match status" value="1"/>
</dbReference>
<dbReference type="InterPro" id="IPR000757">
    <property type="entry name" value="Beta-glucanase-like"/>
</dbReference>
<feature type="chain" id="PRO_5008627174" description="GH16 domain-containing protein" evidence="2">
    <location>
        <begin position="18"/>
        <end position="443"/>
    </location>
</feature>
<dbReference type="GO" id="GO:0004553">
    <property type="term" value="F:hydrolase activity, hydrolyzing O-glycosyl compounds"/>
    <property type="evidence" value="ECO:0007669"/>
    <property type="project" value="InterPro"/>
</dbReference>
<dbReference type="STRING" id="1296120.A0A1B9GK24"/>
<evidence type="ECO:0000256" key="2">
    <source>
        <dbReference type="SAM" id="SignalP"/>
    </source>
</evidence>
<reference evidence="5" key="2">
    <citation type="submission" date="2013-12" db="EMBL/GenBank/DDBJ databases">
        <title>Evolution of pathogenesis and genome organization in the Tremellales.</title>
        <authorList>
            <person name="Cuomo C."/>
            <person name="Litvintseva A."/>
            <person name="Heitman J."/>
            <person name="Chen Y."/>
            <person name="Sun S."/>
            <person name="Springer D."/>
            <person name="Dromer F."/>
            <person name="Young S."/>
            <person name="Zeng Q."/>
            <person name="Chapman S."/>
            <person name="Gujja S."/>
            <person name="Saif S."/>
            <person name="Birren B."/>
        </authorList>
    </citation>
    <scope>NUCLEOTIDE SEQUENCE [LARGE SCALE GENOMIC DNA]</scope>
    <source>
        <strain evidence="5">BCC8398</strain>
    </source>
</reference>
<dbReference type="PROSITE" id="PS51762">
    <property type="entry name" value="GH16_2"/>
    <property type="match status" value="1"/>
</dbReference>
<dbReference type="InterPro" id="IPR013320">
    <property type="entry name" value="ConA-like_dom_sf"/>
</dbReference>
<gene>
    <name evidence="4" type="ORF">I316_06956</name>
</gene>
<dbReference type="Pfam" id="PF00722">
    <property type="entry name" value="Glyco_hydro_16"/>
    <property type="match status" value="1"/>
</dbReference>